<evidence type="ECO:0000256" key="2">
    <source>
        <dbReference type="ARBA" id="ARBA00022679"/>
    </source>
</evidence>
<dbReference type="GO" id="GO:0009244">
    <property type="term" value="P:lipopolysaccharide core region biosynthetic process"/>
    <property type="evidence" value="ECO:0007669"/>
    <property type="project" value="TreeGrafter"/>
</dbReference>
<keyword evidence="1" id="KW-0328">Glycosyltransferase</keyword>
<keyword evidence="2 3" id="KW-0808">Transferase</keyword>
<dbReference type="Pfam" id="PF01075">
    <property type="entry name" value="Glyco_transf_9"/>
    <property type="match status" value="1"/>
</dbReference>
<dbReference type="PANTHER" id="PTHR30160">
    <property type="entry name" value="TETRAACYLDISACCHARIDE 4'-KINASE-RELATED"/>
    <property type="match status" value="1"/>
</dbReference>
<protein>
    <submittedName>
        <fullName evidence="3">Glycosyl transferase family 9</fullName>
    </submittedName>
</protein>
<organism evidence="3 4">
    <name type="scientific">Chthoniobacter flavus Ellin428</name>
    <dbReference type="NCBI Taxonomy" id="497964"/>
    <lineage>
        <taxon>Bacteria</taxon>
        <taxon>Pseudomonadati</taxon>
        <taxon>Verrucomicrobiota</taxon>
        <taxon>Spartobacteria</taxon>
        <taxon>Chthoniobacterales</taxon>
        <taxon>Chthoniobacteraceae</taxon>
        <taxon>Chthoniobacter</taxon>
    </lineage>
</organism>
<evidence type="ECO:0000313" key="4">
    <source>
        <dbReference type="Proteomes" id="UP000005824"/>
    </source>
</evidence>
<dbReference type="EMBL" id="ABVL01000003">
    <property type="protein sequence ID" value="EDY20904.1"/>
    <property type="molecule type" value="Genomic_DNA"/>
</dbReference>
<dbReference type="AlphaFoldDB" id="B4CXA6"/>
<dbReference type="eggNOG" id="COG0859">
    <property type="taxonomic scope" value="Bacteria"/>
</dbReference>
<dbReference type="Gene3D" id="3.40.50.2000">
    <property type="entry name" value="Glycogen Phosphorylase B"/>
    <property type="match status" value="2"/>
</dbReference>
<dbReference type="InParanoid" id="B4CXA6"/>
<proteinExistence type="predicted"/>
<dbReference type="Proteomes" id="UP000005824">
    <property type="component" value="Unassembled WGS sequence"/>
</dbReference>
<dbReference type="CDD" id="cd03789">
    <property type="entry name" value="GT9_LPS_heptosyltransferase"/>
    <property type="match status" value="1"/>
</dbReference>
<dbReference type="InterPro" id="IPR002201">
    <property type="entry name" value="Glyco_trans_9"/>
</dbReference>
<dbReference type="InterPro" id="IPR051199">
    <property type="entry name" value="LPS_LOS_Heptosyltrfase"/>
</dbReference>
<dbReference type="GO" id="GO:0005829">
    <property type="term" value="C:cytosol"/>
    <property type="evidence" value="ECO:0007669"/>
    <property type="project" value="TreeGrafter"/>
</dbReference>
<accession>B4CXA6</accession>
<dbReference type="STRING" id="497964.CfE428DRAFT_1197"/>
<sequence>MTPRDILIIKPSSLGDVVHTLPAVALIKKHWPNARLRWLVNPEWAPLLEGNPDIDETLIFPRQQFRGLRGILRFPGWARDFGRRHPAGLVLDFQCLLRSGLIARQSCAPGGRIVGLSDAREGAGLFYHQKVDVTGIAHAVDRYLALVSALGIPITQPLEWPLPAGTAPVGFQETPPYLLLHPFSRGAGKSLTPSDVAAFCQALAPTRILLVGRSEEAVPAAANVENLLNRTTLAELIWLIRRANFVVSVDSGPMHIAAALTPRLLSIHTWSDPAKVGPYHPEAWVWKDGQLFQRNQSASPMYQAKDLPAVADFMRART</sequence>
<dbReference type="SUPFAM" id="SSF53756">
    <property type="entry name" value="UDP-Glycosyltransferase/glycogen phosphorylase"/>
    <property type="match status" value="1"/>
</dbReference>
<keyword evidence="4" id="KW-1185">Reference proteome</keyword>
<name>B4CXA6_9BACT</name>
<evidence type="ECO:0000256" key="1">
    <source>
        <dbReference type="ARBA" id="ARBA00022676"/>
    </source>
</evidence>
<gene>
    <name evidence="3" type="ORF">CfE428DRAFT_1197</name>
</gene>
<dbReference type="RefSeq" id="WP_006978523.1">
    <property type="nucleotide sequence ID" value="NZ_ABVL01000003.1"/>
</dbReference>
<dbReference type="GO" id="GO:0008713">
    <property type="term" value="F:ADP-heptose-lipopolysaccharide heptosyltransferase activity"/>
    <property type="evidence" value="ECO:0007669"/>
    <property type="project" value="TreeGrafter"/>
</dbReference>
<evidence type="ECO:0000313" key="3">
    <source>
        <dbReference type="EMBL" id="EDY20904.1"/>
    </source>
</evidence>
<comment type="caution">
    <text evidence="3">The sequence shown here is derived from an EMBL/GenBank/DDBJ whole genome shotgun (WGS) entry which is preliminary data.</text>
</comment>
<reference evidence="3 4" key="1">
    <citation type="journal article" date="2011" name="J. Bacteriol.">
        <title>Genome sequence of Chthoniobacter flavus Ellin428, an aerobic heterotrophic soil bacterium.</title>
        <authorList>
            <person name="Kant R."/>
            <person name="van Passel M.W."/>
            <person name="Palva A."/>
            <person name="Lucas S."/>
            <person name="Lapidus A."/>
            <person name="Glavina Del Rio T."/>
            <person name="Dalin E."/>
            <person name="Tice H."/>
            <person name="Bruce D."/>
            <person name="Goodwin L."/>
            <person name="Pitluck S."/>
            <person name="Larimer F.W."/>
            <person name="Land M.L."/>
            <person name="Hauser L."/>
            <person name="Sangwan P."/>
            <person name="de Vos W.M."/>
            <person name="Janssen P.H."/>
            <person name="Smidt H."/>
        </authorList>
    </citation>
    <scope>NUCLEOTIDE SEQUENCE [LARGE SCALE GENOMIC DNA]</scope>
    <source>
        <strain evidence="3 4">Ellin428</strain>
    </source>
</reference>